<organism evidence="2 3">
    <name type="scientific">Morus notabilis</name>
    <dbReference type="NCBI Taxonomy" id="981085"/>
    <lineage>
        <taxon>Eukaryota</taxon>
        <taxon>Viridiplantae</taxon>
        <taxon>Streptophyta</taxon>
        <taxon>Embryophyta</taxon>
        <taxon>Tracheophyta</taxon>
        <taxon>Spermatophyta</taxon>
        <taxon>Magnoliopsida</taxon>
        <taxon>eudicotyledons</taxon>
        <taxon>Gunneridae</taxon>
        <taxon>Pentapetalae</taxon>
        <taxon>rosids</taxon>
        <taxon>fabids</taxon>
        <taxon>Rosales</taxon>
        <taxon>Moraceae</taxon>
        <taxon>Moreae</taxon>
        <taxon>Morus</taxon>
    </lineage>
</organism>
<dbReference type="PANTHER" id="PTHR31343">
    <property type="entry name" value="T15D22.8"/>
    <property type="match status" value="1"/>
</dbReference>
<protein>
    <recommendedName>
        <fullName evidence="4">DUF789 domain-containing protein</fullName>
    </recommendedName>
</protein>
<feature type="compositionally biased region" description="Basic and acidic residues" evidence="1">
    <location>
        <begin position="105"/>
        <end position="119"/>
    </location>
</feature>
<gene>
    <name evidence="2" type="ORF">L484_011025</name>
</gene>
<sequence length="322" mass="36520">MTFSPWDFPLLSDANKYSNLQCFLKSVTPTVPSKRLPKNILHSLGKDIVGCFSLSSLWKFYTERSIFGAGVPILLNNGDSCLQYYCPSLSALQIYIKNPTVSPRMEGKGGAENQERGSSSDESELSISFSDNSSKSSDITSDETGETDHGDPFGDLYCQYNETISPYDRIPLTEKIKELANEYPGLMKFQSTDLSPYSWIAIAWYPIYQIPLTKNVKELSACFLTFHHLSSFKEEQSKMFPFINCVEKEHTGGVCRDHEEKSEIAVPPFAALTYKMNGELWMNPATSDQEKIASYLDAASSWLKLLDFNHHDFNFFISRRRF</sequence>
<keyword evidence="3" id="KW-1185">Reference proteome</keyword>
<proteinExistence type="predicted"/>
<reference evidence="3" key="1">
    <citation type="submission" date="2013-01" db="EMBL/GenBank/DDBJ databases">
        <title>Draft Genome Sequence of a Mulberry Tree, Morus notabilis C.K. Schneid.</title>
        <authorList>
            <person name="He N."/>
            <person name="Zhao S."/>
        </authorList>
    </citation>
    <scope>NUCLEOTIDE SEQUENCE</scope>
</reference>
<evidence type="ECO:0000313" key="2">
    <source>
        <dbReference type="EMBL" id="EXC04045.1"/>
    </source>
</evidence>
<evidence type="ECO:0000256" key="1">
    <source>
        <dbReference type="SAM" id="MobiDB-lite"/>
    </source>
</evidence>
<dbReference type="STRING" id="981085.W9RYV6"/>
<accession>W9RYV6</accession>
<dbReference type="Proteomes" id="UP000030645">
    <property type="component" value="Unassembled WGS sequence"/>
</dbReference>
<dbReference type="PANTHER" id="PTHR31343:SF3">
    <property type="entry name" value="DUF789 DOMAIN-CONTAINING PROTEIN"/>
    <property type="match status" value="1"/>
</dbReference>
<feature type="region of interest" description="Disordered" evidence="1">
    <location>
        <begin position="103"/>
        <end position="152"/>
    </location>
</feature>
<evidence type="ECO:0008006" key="4">
    <source>
        <dbReference type="Google" id="ProtNLM"/>
    </source>
</evidence>
<feature type="compositionally biased region" description="Low complexity" evidence="1">
    <location>
        <begin position="125"/>
        <end position="139"/>
    </location>
</feature>
<dbReference type="AlphaFoldDB" id="W9RYV6"/>
<dbReference type="EMBL" id="KE345428">
    <property type="protein sequence ID" value="EXC04045.1"/>
    <property type="molecule type" value="Genomic_DNA"/>
</dbReference>
<dbReference type="InterPro" id="IPR008507">
    <property type="entry name" value="DUF789"/>
</dbReference>
<dbReference type="Pfam" id="PF05623">
    <property type="entry name" value="DUF789"/>
    <property type="match status" value="1"/>
</dbReference>
<name>W9RYV6_9ROSA</name>
<evidence type="ECO:0000313" key="3">
    <source>
        <dbReference type="Proteomes" id="UP000030645"/>
    </source>
</evidence>
<dbReference type="eggNOG" id="ENOG502QQ4H">
    <property type="taxonomic scope" value="Eukaryota"/>
</dbReference>